<protein>
    <submittedName>
        <fullName evidence="2">Uncharacterized protein</fullName>
    </submittedName>
</protein>
<evidence type="ECO:0000256" key="1">
    <source>
        <dbReference type="SAM" id="MobiDB-lite"/>
    </source>
</evidence>
<accession>E6V6C0</accession>
<gene>
    <name evidence="2" type="ordered locus">Varpa_5273</name>
</gene>
<feature type="compositionally biased region" description="Basic and acidic residues" evidence="1">
    <location>
        <begin position="8"/>
        <end position="18"/>
    </location>
</feature>
<reference evidence="2 3" key="2">
    <citation type="journal article" date="2013" name="Genome Announc.">
        <title>Genome of the Root-Associated Plant Growth-Promoting Bacterium Variovorax paradoxus Strain EPS.</title>
        <authorList>
            <person name="Han J.I."/>
            <person name="Spain J.C."/>
            <person name="Leadbetter J.R."/>
            <person name="Ovchinnikova G."/>
            <person name="Goodwin L.A."/>
            <person name="Han C.S."/>
            <person name="Woyke T."/>
            <person name="Davenport K.W."/>
            <person name="Orwin P.M."/>
        </authorList>
    </citation>
    <scope>NUCLEOTIDE SEQUENCE [LARGE SCALE GENOMIC DNA]</scope>
    <source>
        <strain evidence="2 3">EPS</strain>
    </source>
</reference>
<evidence type="ECO:0000313" key="2">
    <source>
        <dbReference type="EMBL" id="ADU39429.1"/>
    </source>
</evidence>
<organism evidence="2 3">
    <name type="scientific">Variovorax paradoxus (strain EPS)</name>
    <dbReference type="NCBI Taxonomy" id="595537"/>
    <lineage>
        <taxon>Bacteria</taxon>
        <taxon>Pseudomonadati</taxon>
        <taxon>Pseudomonadota</taxon>
        <taxon>Betaproteobacteria</taxon>
        <taxon>Burkholderiales</taxon>
        <taxon>Comamonadaceae</taxon>
        <taxon>Variovorax</taxon>
    </lineage>
</organism>
<dbReference type="KEGG" id="vpe:Varpa_5273"/>
<dbReference type="STRING" id="595537.Varpa_5273"/>
<dbReference type="HOGENOM" id="CLU_3359097_0_0_4"/>
<reference evidence="3" key="1">
    <citation type="submission" date="2010-12" db="EMBL/GenBank/DDBJ databases">
        <title>Complete sequence of Variovorax paradoxus EPS.</title>
        <authorList>
            <consortium name="US DOE Joint Genome Institute"/>
            <person name="Lucas S."/>
            <person name="Copeland A."/>
            <person name="Lapidus A."/>
            <person name="Cheng J.-F."/>
            <person name="Goodwin L."/>
            <person name="Pitluck S."/>
            <person name="Teshima H."/>
            <person name="Detter J.C."/>
            <person name="Han C."/>
            <person name="Tapia R."/>
            <person name="Land M."/>
            <person name="Hauser L."/>
            <person name="Kyrpides N."/>
            <person name="Ivanova N."/>
            <person name="Ovchinnikova G."/>
            <person name="Orwin P."/>
            <person name="Han J.-I.G."/>
            <person name="Woyke T."/>
        </authorList>
    </citation>
    <scope>NUCLEOTIDE SEQUENCE [LARGE SCALE GENOMIC DNA]</scope>
    <source>
        <strain evidence="3">EPS</strain>
    </source>
</reference>
<proteinExistence type="predicted"/>
<sequence>MSTNQSIKNHDKWRRGTSEHMPGPSKAMPARETVAA</sequence>
<dbReference type="Proteomes" id="UP000008917">
    <property type="component" value="Chromosome"/>
</dbReference>
<evidence type="ECO:0000313" key="3">
    <source>
        <dbReference type="Proteomes" id="UP000008917"/>
    </source>
</evidence>
<dbReference type="EMBL" id="CP002417">
    <property type="protein sequence ID" value="ADU39429.1"/>
    <property type="molecule type" value="Genomic_DNA"/>
</dbReference>
<dbReference type="AlphaFoldDB" id="E6V6C0"/>
<name>E6V6C0_VARPE</name>
<feature type="region of interest" description="Disordered" evidence="1">
    <location>
        <begin position="1"/>
        <end position="36"/>
    </location>
</feature>